<name>A0ACB9AQ34_9ASTR</name>
<gene>
    <name evidence="1" type="ORF">L1987_70901</name>
</gene>
<reference evidence="2" key="1">
    <citation type="journal article" date="2022" name="Mol. Ecol. Resour.">
        <title>The genomes of chicory, endive, great burdock and yacon provide insights into Asteraceae palaeo-polyploidization history and plant inulin production.</title>
        <authorList>
            <person name="Fan W."/>
            <person name="Wang S."/>
            <person name="Wang H."/>
            <person name="Wang A."/>
            <person name="Jiang F."/>
            <person name="Liu H."/>
            <person name="Zhao H."/>
            <person name="Xu D."/>
            <person name="Zhang Y."/>
        </authorList>
    </citation>
    <scope>NUCLEOTIDE SEQUENCE [LARGE SCALE GENOMIC DNA]</scope>
    <source>
        <strain evidence="2">cv. Yunnan</strain>
    </source>
</reference>
<keyword evidence="2" id="KW-1185">Reference proteome</keyword>
<comment type="caution">
    <text evidence="1">The sequence shown here is derived from an EMBL/GenBank/DDBJ whole genome shotgun (WGS) entry which is preliminary data.</text>
</comment>
<organism evidence="1 2">
    <name type="scientific">Smallanthus sonchifolius</name>
    <dbReference type="NCBI Taxonomy" id="185202"/>
    <lineage>
        <taxon>Eukaryota</taxon>
        <taxon>Viridiplantae</taxon>
        <taxon>Streptophyta</taxon>
        <taxon>Embryophyta</taxon>
        <taxon>Tracheophyta</taxon>
        <taxon>Spermatophyta</taxon>
        <taxon>Magnoliopsida</taxon>
        <taxon>eudicotyledons</taxon>
        <taxon>Gunneridae</taxon>
        <taxon>Pentapetalae</taxon>
        <taxon>asterids</taxon>
        <taxon>campanulids</taxon>
        <taxon>Asterales</taxon>
        <taxon>Asteraceae</taxon>
        <taxon>Asteroideae</taxon>
        <taxon>Heliantheae alliance</taxon>
        <taxon>Millerieae</taxon>
        <taxon>Smallanthus</taxon>
    </lineage>
</organism>
<accession>A0ACB9AQ34</accession>
<protein>
    <submittedName>
        <fullName evidence="1">Uncharacterized protein</fullName>
    </submittedName>
</protein>
<proteinExistence type="predicted"/>
<evidence type="ECO:0000313" key="1">
    <source>
        <dbReference type="EMBL" id="KAI3712349.1"/>
    </source>
</evidence>
<dbReference type="Proteomes" id="UP001056120">
    <property type="component" value="Linkage Group LG24"/>
</dbReference>
<sequence length="116" mass="12975">MVIYTAASLPDHRRYPTERSISCCCLAVVMKANNNGRCCPNFASMLLIWEKFDLRSELFKTASCIGIIFFALHRCYCVTTAITDETGSATATLFDEAVISLLNKECKDVVKEGYED</sequence>
<reference evidence="1 2" key="2">
    <citation type="journal article" date="2022" name="Mol. Ecol. Resour.">
        <title>The genomes of chicory, endive, great burdock and yacon provide insights into Asteraceae paleo-polyploidization history and plant inulin production.</title>
        <authorList>
            <person name="Fan W."/>
            <person name="Wang S."/>
            <person name="Wang H."/>
            <person name="Wang A."/>
            <person name="Jiang F."/>
            <person name="Liu H."/>
            <person name="Zhao H."/>
            <person name="Xu D."/>
            <person name="Zhang Y."/>
        </authorList>
    </citation>
    <scope>NUCLEOTIDE SEQUENCE [LARGE SCALE GENOMIC DNA]</scope>
    <source>
        <strain evidence="2">cv. Yunnan</strain>
        <tissue evidence="1">Leaves</tissue>
    </source>
</reference>
<dbReference type="EMBL" id="CM042041">
    <property type="protein sequence ID" value="KAI3712349.1"/>
    <property type="molecule type" value="Genomic_DNA"/>
</dbReference>
<evidence type="ECO:0000313" key="2">
    <source>
        <dbReference type="Proteomes" id="UP001056120"/>
    </source>
</evidence>